<protein>
    <recommendedName>
        <fullName evidence="5">DUF3887 domain-containing protein</fullName>
    </recommendedName>
</protein>
<dbReference type="OrthoDB" id="7205924at2"/>
<proteinExistence type="predicted"/>
<sequence length="165" mass="17224">MKTSSFAVVLSGALLLAVPALAQTTAPSRAPTQGAAAATLPDAFEGDASAASAPPASPSIAGPAAQAPDIARSEEALRRVIAAFQTNQIDYAVFSTDMAEQIRAQSGAVAPLIQQFGPLKTIEHRGQQSGADMFRVVFEKQATDWVIAFDDQDQIAALLFRPAQD</sequence>
<feature type="signal peptide" evidence="2">
    <location>
        <begin position="1"/>
        <end position="22"/>
    </location>
</feature>
<dbReference type="RefSeq" id="WP_087140334.1">
    <property type="nucleotide sequence ID" value="NZ_FUIE01000038.1"/>
</dbReference>
<keyword evidence="2" id="KW-0732">Signal</keyword>
<evidence type="ECO:0000313" key="3">
    <source>
        <dbReference type="EMBL" id="SJM59849.1"/>
    </source>
</evidence>
<gene>
    <name evidence="3" type="ORF">FM111_07325</name>
</gene>
<name>A0A1R4FVA1_BREDI</name>
<evidence type="ECO:0000313" key="4">
    <source>
        <dbReference type="Proteomes" id="UP000195766"/>
    </source>
</evidence>
<dbReference type="Proteomes" id="UP000195766">
    <property type="component" value="Unassembled WGS sequence"/>
</dbReference>
<dbReference type="EMBL" id="FUIE01000038">
    <property type="protein sequence ID" value="SJM59849.1"/>
    <property type="molecule type" value="Genomic_DNA"/>
</dbReference>
<feature type="chain" id="PRO_5013363164" description="DUF3887 domain-containing protein" evidence="2">
    <location>
        <begin position="23"/>
        <end position="165"/>
    </location>
</feature>
<dbReference type="AlphaFoldDB" id="A0A1R4FVA1"/>
<evidence type="ECO:0008006" key="5">
    <source>
        <dbReference type="Google" id="ProtNLM"/>
    </source>
</evidence>
<feature type="compositionally biased region" description="Low complexity" evidence="1">
    <location>
        <begin position="48"/>
        <end position="68"/>
    </location>
</feature>
<reference evidence="3 4" key="1">
    <citation type="submission" date="2017-02" db="EMBL/GenBank/DDBJ databases">
        <authorList>
            <person name="Peterson S.W."/>
        </authorList>
    </citation>
    <scope>NUCLEOTIDE SEQUENCE [LARGE SCALE GENOMIC DNA]</scope>
    <source>
        <strain evidence="3 4">3F5N</strain>
    </source>
</reference>
<organism evidence="3 4">
    <name type="scientific">Brevundimonas diminuta 3F5N</name>
    <dbReference type="NCBI Taxonomy" id="1255603"/>
    <lineage>
        <taxon>Bacteria</taxon>
        <taxon>Pseudomonadati</taxon>
        <taxon>Pseudomonadota</taxon>
        <taxon>Alphaproteobacteria</taxon>
        <taxon>Caulobacterales</taxon>
        <taxon>Caulobacteraceae</taxon>
        <taxon>Brevundimonas</taxon>
    </lineage>
</organism>
<evidence type="ECO:0000256" key="2">
    <source>
        <dbReference type="SAM" id="SignalP"/>
    </source>
</evidence>
<evidence type="ECO:0000256" key="1">
    <source>
        <dbReference type="SAM" id="MobiDB-lite"/>
    </source>
</evidence>
<accession>A0A1R4FVA1</accession>
<feature type="region of interest" description="Disordered" evidence="1">
    <location>
        <begin position="46"/>
        <end position="68"/>
    </location>
</feature>